<dbReference type="Proteomes" id="UP001209654">
    <property type="component" value="Unassembled WGS sequence"/>
</dbReference>
<dbReference type="Gene3D" id="2.60.40.200">
    <property type="entry name" value="Superoxide dismutase, copper/zinc binding domain"/>
    <property type="match status" value="1"/>
</dbReference>
<keyword evidence="6" id="KW-1185">Reference proteome</keyword>
<reference evidence="5 6" key="1">
    <citation type="journal article" date="2023" name="Int. J. Syst. Evol. Microbiol.">
        <title>Arthrobacter mangrovi sp. nov., an actinobacterium isolated from the rhizosphere of a mangrove.</title>
        <authorList>
            <person name="Hamada M."/>
            <person name="Saitou S."/>
            <person name="Enomoto N."/>
            <person name="Nanri K."/>
            <person name="Hidaka K."/>
            <person name="Miura T."/>
            <person name="Tamura T."/>
        </authorList>
    </citation>
    <scope>NUCLEOTIDE SEQUENCE [LARGE SCALE GENOMIC DNA]</scope>
    <source>
        <strain evidence="5 6">NBRC 112813</strain>
    </source>
</reference>
<dbReference type="EMBL" id="BRVS01000008">
    <property type="protein sequence ID" value="GLB67749.1"/>
    <property type="molecule type" value="Genomic_DNA"/>
</dbReference>
<protein>
    <recommendedName>
        <fullName evidence="4">Superoxide dismutase copper/zinc binding domain-containing protein</fullName>
    </recommendedName>
</protein>
<keyword evidence="3" id="KW-0732">Signal</keyword>
<feature type="signal peptide" evidence="3">
    <location>
        <begin position="1"/>
        <end position="27"/>
    </location>
</feature>
<gene>
    <name evidence="5" type="ORF">AHIS1636_21890</name>
</gene>
<name>A0ABQ5MUT0_9MICC</name>
<dbReference type="InterPro" id="IPR036423">
    <property type="entry name" value="SOD-like_Cu/Zn_dom_sf"/>
</dbReference>
<evidence type="ECO:0000256" key="1">
    <source>
        <dbReference type="ARBA" id="ARBA00010457"/>
    </source>
</evidence>
<feature type="compositionally biased region" description="Basic and acidic residues" evidence="2">
    <location>
        <begin position="170"/>
        <end position="189"/>
    </location>
</feature>
<comment type="caution">
    <text evidence="5">The sequence shown here is derived from an EMBL/GenBank/DDBJ whole genome shotgun (WGS) entry which is preliminary data.</text>
</comment>
<evidence type="ECO:0000313" key="6">
    <source>
        <dbReference type="Proteomes" id="UP001209654"/>
    </source>
</evidence>
<feature type="compositionally biased region" description="Basic and acidic residues" evidence="2">
    <location>
        <begin position="138"/>
        <end position="148"/>
    </location>
</feature>
<evidence type="ECO:0000259" key="4">
    <source>
        <dbReference type="Pfam" id="PF00080"/>
    </source>
</evidence>
<evidence type="ECO:0000256" key="2">
    <source>
        <dbReference type="SAM" id="MobiDB-lite"/>
    </source>
</evidence>
<feature type="region of interest" description="Disordered" evidence="2">
    <location>
        <begin position="25"/>
        <end position="70"/>
    </location>
</feature>
<accession>A0ABQ5MUT0</accession>
<evidence type="ECO:0000313" key="5">
    <source>
        <dbReference type="EMBL" id="GLB67749.1"/>
    </source>
</evidence>
<proteinExistence type="inferred from homology"/>
<dbReference type="PROSITE" id="PS51257">
    <property type="entry name" value="PROKAR_LIPOPROTEIN"/>
    <property type="match status" value="1"/>
</dbReference>
<feature type="domain" description="Superoxide dismutase copper/zinc binding" evidence="4">
    <location>
        <begin position="98"/>
        <end position="220"/>
    </location>
</feature>
<dbReference type="InterPro" id="IPR001424">
    <property type="entry name" value="SOD_Cu_Zn_dom"/>
</dbReference>
<dbReference type="Pfam" id="PF00080">
    <property type="entry name" value="Sod_Cu"/>
    <property type="match status" value="1"/>
</dbReference>
<comment type="similarity">
    <text evidence="1">Belongs to the Cu-Zn superoxide dismutase family.</text>
</comment>
<evidence type="ECO:0000256" key="3">
    <source>
        <dbReference type="SAM" id="SignalP"/>
    </source>
</evidence>
<sequence>MERKYGIPLLGAAALAMVLAACGPAEPDQELPDNPSPQTAVPTASAATSGAAAQSGSPSASGGAEGQEVSAKFEEYSAGAAAITYDPQRVPVGAEAEVEVENEDGGTKVKLKVEGLEPDTAFGSHVHVAACGENPDDAGPHYQDKADPQKPSTDPEYANPQNEIWLDFTTDGKGEGEAESEVGWKLRDGEGQSVVIHAMPTATEPGKAGTAGDRLACINIRQ</sequence>
<feature type="region of interest" description="Disordered" evidence="2">
    <location>
        <begin position="131"/>
        <end position="189"/>
    </location>
</feature>
<feature type="chain" id="PRO_5046970862" description="Superoxide dismutase copper/zinc binding domain-containing protein" evidence="3">
    <location>
        <begin position="28"/>
        <end position="222"/>
    </location>
</feature>
<feature type="compositionally biased region" description="Low complexity" evidence="2">
    <location>
        <begin position="36"/>
        <end position="62"/>
    </location>
</feature>
<dbReference type="SUPFAM" id="SSF49329">
    <property type="entry name" value="Cu,Zn superoxide dismutase-like"/>
    <property type="match status" value="1"/>
</dbReference>
<dbReference type="RefSeq" id="WP_264795846.1">
    <property type="nucleotide sequence ID" value="NZ_BRVS01000008.1"/>
</dbReference>
<organism evidence="5 6">
    <name type="scientific">Arthrobacter mangrovi</name>
    <dbReference type="NCBI Taxonomy" id="2966350"/>
    <lineage>
        <taxon>Bacteria</taxon>
        <taxon>Bacillati</taxon>
        <taxon>Actinomycetota</taxon>
        <taxon>Actinomycetes</taxon>
        <taxon>Micrococcales</taxon>
        <taxon>Micrococcaceae</taxon>
        <taxon>Arthrobacter</taxon>
    </lineage>
</organism>